<keyword evidence="4 7" id="KW-1133">Transmembrane helix</keyword>
<dbReference type="PATRIC" id="fig|716541.4.peg.767"/>
<dbReference type="Pfam" id="PF06965">
    <property type="entry name" value="Na_H_antiport_1"/>
    <property type="match status" value="1"/>
</dbReference>
<comment type="subcellular location">
    <subcellularLocation>
        <location evidence="1 7">Cell inner membrane</location>
        <topology evidence="1 7">Multi-pass membrane protein</topology>
    </subcellularLocation>
</comment>
<dbReference type="NCBIfam" id="NF007112">
    <property type="entry name" value="PRK09561.1"/>
    <property type="match status" value="1"/>
</dbReference>
<feature type="transmembrane region" description="Helical" evidence="7">
    <location>
        <begin position="178"/>
        <end position="195"/>
    </location>
</feature>
<sequence length="385" mass="40475">MSANKKKLNGVVRGFISSPAAGGIILILASVAAIVVANSPLLEGYESLLKYKTVGLSTEHWVNDGLMAIFFLFVGLEIKRELLVGQLATWSQRALPGFAALGGVAVPALIYAGFNASNAETLRGWAIPAATDIAFALGVLTLLGRRVPASLKIFLSALAILDDMGAVAIIAIFYTSHISLMMLGGAMVTALMMFMMNRAGLKRLLPYLVAGCLMWFFMLQSGVHATVAGILVALFIPLKTDSTSGSPLERLEHGLEPWVVFLILPVFGFANAGVSLTGLTAEDLLSPVPVGVATGLFLGKQVGVFGLSLLAVGLGLAQKPKNSSWLQIYGVSVLCGIGFTMSLFIGNLAFAESQLLIDEVKVGVLVGSVLSALTGALIMLLPRQR</sequence>
<evidence type="ECO:0000313" key="9">
    <source>
        <dbReference type="Proteomes" id="UP000002363"/>
    </source>
</evidence>
<feature type="transmembrane region" description="Helical" evidence="7">
    <location>
        <begin position="291"/>
        <end position="316"/>
    </location>
</feature>
<evidence type="ECO:0000256" key="5">
    <source>
        <dbReference type="ARBA" id="ARBA00023136"/>
    </source>
</evidence>
<dbReference type="GO" id="GO:0015385">
    <property type="term" value="F:sodium:proton antiporter activity"/>
    <property type="evidence" value="ECO:0007669"/>
    <property type="project" value="UniProtKB-UniRule"/>
</dbReference>
<feature type="transmembrane region" description="Helical" evidence="7">
    <location>
        <begin position="258"/>
        <end position="279"/>
    </location>
</feature>
<dbReference type="HAMAP" id="MF_01844">
    <property type="entry name" value="NhaA"/>
    <property type="match status" value="1"/>
</dbReference>
<dbReference type="OrthoDB" id="9808135at2"/>
<keyword evidence="7" id="KW-0813">Transport</keyword>
<keyword evidence="6 7" id="KW-0739">Sodium transport</keyword>
<evidence type="ECO:0000256" key="6">
    <source>
        <dbReference type="ARBA" id="ARBA00023201"/>
    </source>
</evidence>
<name>A0A0H3CEM4_ENTCC</name>
<protein>
    <recommendedName>
        <fullName evidence="7">Na(+)/H(+) antiporter NhaA</fullName>
    </recommendedName>
    <alternativeName>
        <fullName evidence="7">Sodium/proton antiporter NhaA</fullName>
    </alternativeName>
</protein>
<keyword evidence="3 7" id="KW-0812">Transmembrane</keyword>
<keyword evidence="9" id="KW-1185">Reference proteome</keyword>
<feature type="transmembrane region" description="Helical" evidence="7">
    <location>
        <begin position="20"/>
        <end position="41"/>
    </location>
</feature>
<dbReference type="InterPro" id="IPR023171">
    <property type="entry name" value="Na/H_antiporter_dom_sf"/>
</dbReference>
<comment type="catalytic activity">
    <reaction evidence="7">
        <text>Na(+)(in) + 2 H(+)(out) = Na(+)(out) + 2 H(+)(in)</text>
        <dbReference type="Rhea" id="RHEA:29251"/>
        <dbReference type="ChEBI" id="CHEBI:15378"/>
        <dbReference type="ChEBI" id="CHEBI:29101"/>
    </reaction>
</comment>
<feature type="transmembrane region" description="Helical" evidence="7">
    <location>
        <begin position="151"/>
        <end position="172"/>
    </location>
</feature>
<dbReference type="GO" id="GO:0005886">
    <property type="term" value="C:plasma membrane"/>
    <property type="evidence" value="ECO:0007669"/>
    <property type="project" value="UniProtKB-SubCell"/>
</dbReference>
<dbReference type="NCBIfam" id="TIGR00773">
    <property type="entry name" value="NhaA"/>
    <property type="match status" value="1"/>
</dbReference>
<comment type="similarity">
    <text evidence="7">Belongs to the NhaA Na(+)/H(+) (TC 2.A.33) antiporter family.</text>
</comment>
<dbReference type="Gene3D" id="1.20.1530.10">
    <property type="entry name" value="Na+/H+ antiporter like domain"/>
    <property type="match status" value="1"/>
</dbReference>
<keyword evidence="2 7" id="KW-1003">Cell membrane</keyword>
<dbReference type="KEGG" id="enc:ECL_00488"/>
<keyword evidence="7" id="KW-0406">Ion transport</keyword>
<proteinExistence type="inferred from homology"/>
<keyword evidence="7" id="KW-0050">Antiport</keyword>
<dbReference type="GO" id="GO:0006885">
    <property type="term" value="P:regulation of pH"/>
    <property type="evidence" value="ECO:0007669"/>
    <property type="project" value="UniProtKB-UniRule"/>
</dbReference>
<accession>A0A0H3CEM4</accession>
<keyword evidence="7" id="KW-0915">Sodium</keyword>
<keyword evidence="5 7" id="KW-0472">Membrane</keyword>
<feature type="transmembrane region" description="Helical" evidence="7">
    <location>
        <begin position="328"/>
        <end position="350"/>
    </location>
</feature>
<reference evidence="8 9" key="1">
    <citation type="journal article" date="2010" name="J. Bacteriol.">
        <title>Complete genome sequence of Enterobacter cloacae subsp. cloacae type strain ATCC 13047.</title>
        <authorList>
            <person name="Ren Y."/>
            <person name="Ren Y."/>
            <person name="Zhou Z."/>
            <person name="Guo X."/>
            <person name="Li Y."/>
            <person name="Feng L."/>
            <person name="Wang L."/>
        </authorList>
    </citation>
    <scope>NUCLEOTIDE SEQUENCE [LARGE SCALE GENOMIC DNA]</scope>
    <source>
        <strain evidence="9">ATCC 13047 / DSM 30054 / NBRC 13535 / NCTC 10005 / WDCM 00083 / NCDC 279-56</strain>
    </source>
</reference>
<dbReference type="Proteomes" id="UP000002363">
    <property type="component" value="Chromosome"/>
</dbReference>
<evidence type="ECO:0000256" key="7">
    <source>
        <dbReference type="HAMAP-Rule" id="MF_01844"/>
    </source>
</evidence>
<dbReference type="PANTHER" id="PTHR30341:SF0">
    <property type="entry name" value="NA(+)_H(+) ANTIPORTER NHAA"/>
    <property type="match status" value="1"/>
</dbReference>
<feature type="transmembrane region" description="Helical" evidence="7">
    <location>
        <begin position="207"/>
        <end position="238"/>
    </location>
</feature>
<evidence type="ECO:0000256" key="3">
    <source>
        <dbReference type="ARBA" id="ARBA00022692"/>
    </source>
</evidence>
<dbReference type="EnsemblBacteria" id="ADF60054">
    <property type="protein sequence ID" value="ADF60054"/>
    <property type="gene ID" value="ECL_00488"/>
</dbReference>
<dbReference type="PANTHER" id="PTHR30341">
    <property type="entry name" value="SODIUM ION/PROTON ANTIPORTER NHAA-RELATED"/>
    <property type="match status" value="1"/>
</dbReference>
<evidence type="ECO:0000256" key="1">
    <source>
        <dbReference type="ARBA" id="ARBA00004429"/>
    </source>
</evidence>
<dbReference type="eggNOG" id="COG3004">
    <property type="taxonomic scope" value="Bacteria"/>
</dbReference>
<keyword evidence="7" id="KW-0997">Cell inner membrane</keyword>
<organism evidence="8 9">
    <name type="scientific">Enterobacter cloacae subsp. cloacae (strain ATCC 13047 / DSM 30054 / NBRC 13535 / NCTC 10005 / WDCM 00083 / NCDC 279-56)</name>
    <dbReference type="NCBI Taxonomy" id="716541"/>
    <lineage>
        <taxon>Bacteria</taxon>
        <taxon>Pseudomonadati</taxon>
        <taxon>Pseudomonadota</taxon>
        <taxon>Gammaproteobacteria</taxon>
        <taxon>Enterobacterales</taxon>
        <taxon>Enterobacteriaceae</taxon>
        <taxon>Enterobacter</taxon>
        <taxon>Enterobacter cloacae complex</taxon>
    </lineage>
</organism>
<evidence type="ECO:0000256" key="2">
    <source>
        <dbReference type="ARBA" id="ARBA00022475"/>
    </source>
</evidence>
<gene>
    <name evidence="7" type="primary">nhaA</name>
    <name evidence="8" type="ordered locus">ECL_00488</name>
</gene>
<feature type="transmembrane region" description="Helical" evidence="7">
    <location>
        <begin position="125"/>
        <end position="144"/>
    </location>
</feature>
<dbReference type="EMBL" id="CP001918">
    <property type="protein sequence ID" value="ADF60054.1"/>
    <property type="molecule type" value="Genomic_DNA"/>
</dbReference>
<dbReference type="RefSeq" id="WP_013095215.1">
    <property type="nucleotide sequence ID" value="NC_014121.1"/>
</dbReference>
<feature type="transmembrane region" description="Helical" evidence="7">
    <location>
        <begin position="362"/>
        <end position="381"/>
    </location>
</feature>
<dbReference type="HOGENOM" id="CLU_015803_1_0_6"/>
<comment type="function">
    <text evidence="7">Na(+)/H(+) antiporter that extrudes sodium in exchange for external protons.</text>
</comment>
<dbReference type="STRING" id="716541.ECL_00488"/>
<evidence type="ECO:0000256" key="4">
    <source>
        <dbReference type="ARBA" id="ARBA00022989"/>
    </source>
</evidence>
<dbReference type="InterPro" id="IPR004670">
    <property type="entry name" value="NhaA"/>
</dbReference>
<dbReference type="AlphaFoldDB" id="A0A0H3CEM4"/>
<evidence type="ECO:0000313" key="8">
    <source>
        <dbReference type="EMBL" id="ADF60054.1"/>
    </source>
</evidence>
<feature type="transmembrane region" description="Helical" evidence="7">
    <location>
        <begin position="94"/>
        <end position="113"/>
    </location>
</feature>
<dbReference type="NCBIfam" id="NF007111">
    <property type="entry name" value="PRK09560.1"/>
    <property type="match status" value="1"/>
</dbReference>